<name>A0AAW0FLR3_9APHY</name>
<sequence length="441" mass="49667">MNSSPALTAHSAGPYSPESDTLLSHVIPGEYIDGIKKPRLPTPWNLLSFRDELLGTPIQAQSGWIERSVSRGAVTDSGYDSASDYTRTPLETFGDDFEDVSGPEERNDLLDMLEDLEMTEFKDTWNFGDEIDIPISSYSSLSNALDSPMHPYDQPDFGVIDIEAFLPLSQILQEERDNAGPEPSLANALGGFTYTDESFSGDIDPSTPKARIEDAPGFFEADDIVMQEPVTEETEVFPMITETQTQGLEQTEFLPAIPDFREIIDLTSDDDIMLMDVMPENRSNDRLQVEEMLQVNCPAGSPNGEASTSQEQPPARATKKAGTKKRRGTPPREKHDDPFKCFYFGCPKTFRSCCMRDNHLDTHFPRIQCPTCKKLFAWGSALRHHFTVGGAENKCREKYRRKSDYVMTHIPLWKLPENRRFLAKPEGEDSVTAREVWPDLF</sequence>
<dbReference type="EMBL" id="JASBNA010000084">
    <property type="protein sequence ID" value="KAK7677650.1"/>
    <property type="molecule type" value="Genomic_DNA"/>
</dbReference>
<gene>
    <name evidence="3" type="ORF">QCA50_019341</name>
</gene>
<accession>A0AAW0FLR3</accession>
<feature type="compositionally biased region" description="Basic residues" evidence="1">
    <location>
        <begin position="317"/>
        <end position="329"/>
    </location>
</feature>
<dbReference type="AlphaFoldDB" id="A0AAW0FLR3"/>
<dbReference type="PROSITE" id="PS00028">
    <property type="entry name" value="ZINC_FINGER_C2H2_1"/>
    <property type="match status" value="1"/>
</dbReference>
<proteinExistence type="predicted"/>
<dbReference type="Proteomes" id="UP001385951">
    <property type="component" value="Unassembled WGS sequence"/>
</dbReference>
<reference evidence="3 4" key="1">
    <citation type="submission" date="2022-09" db="EMBL/GenBank/DDBJ databases">
        <authorList>
            <person name="Palmer J.M."/>
        </authorList>
    </citation>
    <scope>NUCLEOTIDE SEQUENCE [LARGE SCALE GENOMIC DNA]</scope>
    <source>
        <strain evidence="3 4">DSM 7382</strain>
    </source>
</reference>
<evidence type="ECO:0000313" key="4">
    <source>
        <dbReference type="Proteomes" id="UP001385951"/>
    </source>
</evidence>
<feature type="region of interest" description="Disordered" evidence="1">
    <location>
        <begin position="296"/>
        <end position="334"/>
    </location>
</feature>
<dbReference type="InterPro" id="IPR013087">
    <property type="entry name" value="Znf_C2H2_type"/>
</dbReference>
<evidence type="ECO:0000256" key="1">
    <source>
        <dbReference type="SAM" id="MobiDB-lite"/>
    </source>
</evidence>
<evidence type="ECO:0000313" key="3">
    <source>
        <dbReference type="EMBL" id="KAK7677650.1"/>
    </source>
</evidence>
<feature type="domain" description="C2H2-type" evidence="2">
    <location>
        <begin position="341"/>
        <end position="363"/>
    </location>
</feature>
<protein>
    <recommendedName>
        <fullName evidence="2">C2H2-type domain-containing protein</fullName>
    </recommendedName>
</protein>
<dbReference type="Gene3D" id="3.30.160.60">
    <property type="entry name" value="Classic Zinc Finger"/>
    <property type="match status" value="1"/>
</dbReference>
<evidence type="ECO:0000259" key="2">
    <source>
        <dbReference type="PROSITE" id="PS00028"/>
    </source>
</evidence>
<keyword evidence="4" id="KW-1185">Reference proteome</keyword>
<comment type="caution">
    <text evidence="3">The sequence shown here is derived from an EMBL/GenBank/DDBJ whole genome shotgun (WGS) entry which is preliminary data.</text>
</comment>
<organism evidence="3 4">
    <name type="scientific">Cerrena zonata</name>
    <dbReference type="NCBI Taxonomy" id="2478898"/>
    <lineage>
        <taxon>Eukaryota</taxon>
        <taxon>Fungi</taxon>
        <taxon>Dikarya</taxon>
        <taxon>Basidiomycota</taxon>
        <taxon>Agaricomycotina</taxon>
        <taxon>Agaricomycetes</taxon>
        <taxon>Polyporales</taxon>
        <taxon>Cerrenaceae</taxon>
        <taxon>Cerrena</taxon>
    </lineage>
</organism>